<dbReference type="Proteomes" id="UP000534186">
    <property type="component" value="Unassembled WGS sequence"/>
</dbReference>
<comment type="caution">
    <text evidence="1">The sequence shown here is derived from an EMBL/GenBank/DDBJ whole genome shotgun (WGS) entry which is preliminary data.</text>
</comment>
<name>A0A7Y9T4P6_9BACT</name>
<evidence type="ECO:0000313" key="2">
    <source>
        <dbReference type="Proteomes" id="UP000534186"/>
    </source>
</evidence>
<gene>
    <name evidence="1" type="ORF">HDF12_004110</name>
</gene>
<accession>A0A7Y9T4P6</accession>
<dbReference type="AlphaFoldDB" id="A0A7Y9T4P6"/>
<protein>
    <submittedName>
        <fullName evidence="1">Uncharacterized protein</fullName>
    </submittedName>
</protein>
<sequence>MMLTPLTALSADLEESGLRDQNFHMIAILDRYFSRKVAFPATFVVAKLIRYLLSAAAIVNRTATVVC</sequence>
<organism evidence="1 2">
    <name type="scientific">Tunturiibacter lichenicola</name>
    <dbReference type="NCBI Taxonomy" id="2051959"/>
    <lineage>
        <taxon>Bacteria</taxon>
        <taxon>Pseudomonadati</taxon>
        <taxon>Acidobacteriota</taxon>
        <taxon>Terriglobia</taxon>
        <taxon>Terriglobales</taxon>
        <taxon>Acidobacteriaceae</taxon>
        <taxon>Tunturiibacter</taxon>
    </lineage>
</organism>
<evidence type="ECO:0000313" key="1">
    <source>
        <dbReference type="EMBL" id="NYF53711.1"/>
    </source>
</evidence>
<reference evidence="1 2" key="1">
    <citation type="submission" date="2020-07" db="EMBL/GenBank/DDBJ databases">
        <title>Genomic Encyclopedia of Type Strains, Phase IV (KMG-V): Genome sequencing to study the core and pangenomes of soil and plant-associated prokaryotes.</title>
        <authorList>
            <person name="Whitman W."/>
        </authorList>
    </citation>
    <scope>NUCLEOTIDE SEQUENCE [LARGE SCALE GENOMIC DNA]</scope>
    <source>
        <strain evidence="1 2">M8UP30</strain>
    </source>
</reference>
<dbReference type="EMBL" id="JACCCV010000002">
    <property type="protein sequence ID" value="NYF53711.1"/>
    <property type="molecule type" value="Genomic_DNA"/>
</dbReference>
<proteinExistence type="predicted"/>